<dbReference type="AlphaFoldDB" id="A0A4S2MT47"/>
<feature type="region of interest" description="Disordered" evidence="1">
    <location>
        <begin position="201"/>
        <end position="222"/>
    </location>
</feature>
<evidence type="ECO:0000313" key="2">
    <source>
        <dbReference type="EMBL" id="TGZ79659.1"/>
    </source>
</evidence>
<evidence type="ECO:0000256" key="1">
    <source>
        <dbReference type="SAM" id="MobiDB-lite"/>
    </source>
</evidence>
<dbReference type="STRING" id="341454.A0A4S2MT47"/>
<sequence>MVWPFSSTKKTGDLPENHTARFKEKDSFYNFDPWMKDFLEKEAPIKPSRHDPALPHNKNQNINPARFSKYGDKYADIWAQYKTPEEIDAEYRTPAVAVNDVLQSYKNRKIQIGKASMENCVFQQDLLYQCYADGTIKGGFKKMSGCTEERAAFDDCFKTMQRLLHTLGYGSDSRREPEVDERIQMHADRLYREQVKMEKAMEREARAAQARAEAPSQDQVSA</sequence>
<accession>A0A4S2MT47</accession>
<dbReference type="EMBL" id="ML220130">
    <property type="protein sequence ID" value="TGZ79659.1"/>
    <property type="molecule type" value="Genomic_DNA"/>
</dbReference>
<proteinExistence type="predicted"/>
<organism evidence="2 3">
    <name type="scientific">Ascodesmis nigricans</name>
    <dbReference type="NCBI Taxonomy" id="341454"/>
    <lineage>
        <taxon>Eukaryota</taxon>
        <taxon>Fungi</taxon>
        <taxon>Dikarya</taxon>
        <taxon>Ascomycota</taxon>
        <taxon>Pezizomycotina</taxon>
        <taxon>Pezizomycetes</taxon>
        <taxon>Pezizales</taxon>
        <taxon>Ascodesmidaceae</taxon>
        <taxon>Ascodesmis</taxon>
    </lineage>
</organism>
<dbReference type="OrthoDB" id="2103031at2759"/>
<dbReference type="Proteomes" id="UP000298138">
    <property type="component" value="Unassembled WGS sequence"/>
</dbReference>
<dbReference type="InParanoid" id="A0A4S2MT47"/>
<name>A0A4S2MT47_9PEZI</name>
<evidence type="ECO:0000313" key="3">
    <source>
        <dbReference type="Proteomes" id="UP000298138"/>
    </source>
</evidence>
<gene>
    <name evidence="2" type="ORF">EX30DRAFT_342281</name>
</gene>
<reference evidence="2 3" key="1">
    <citation type="submission" date="2019-04" db="EMBL/GenBank/DDBJ databases">
        <title>Comparative genomics and transcriptomics to analyze fruiting body development in filamentous ascomycetes.</title>
        <authorList>
            <consortium name="DOE Joint Genome Institute"/>
            <person name="Lutkenhaus R."/>
            <person name="Traeger S."/>
            <person name="Breuer J."/>
            <person name="Kuo A."/>
            <person name="Lipzen A."/>
            <person name="Pangilinan J."/>
            <person name="Dilworth D."/>
            <person name="Sandor L."/>
            <person name="Poggeler S."/>
            <person name="Barry K."/>
            <person name="Grigoriev I.V."/>
            <person name="Nowrousian M."/>
        </authorList>
    </citation>
    <scope>NUCLEOTIDE SEQUENCE [LARGE SCALE GENOMIC DNA]</scope>
    <source>
        <strain evidence="2 3">CBS 389.68</strain>
    </source>
</reference>
<keyword evidence="3" id="KW-1185">Reference proteome</keyword>
<protein>
    <submittedName>
        <fullName evidence="2">Uncharacterized protein</fullName>
    </submittedName>
</protein>